<proteinExistence type="predicted"/>
<evidence type="ECO:0000313" key="2">
    <source>
        <dbReference type="EMBL" id="TWF54900.1"/>
    </source>
</evidence>
<protein>
    <submittedName>
        <fullName evidence="2">Uncharacterized protein</fullName>
    </submittedName>
</protein>
<dbReference type="RefSeq" id="WP_145637680.1">
    <property type="nucleotide sequence ID" value="NZ_VIWP01000003.1"/>
</dbReference>
<keyword evidence="1" id="KW-0812">Transmembrane</keyword>
<name>A0A561QX00_9HYPH</name>
<dbReference type="EMBL" id="VIWP01000003">
    <property type="protein sequence ID" value="TWF54900.1"/>
    <property type="molecule type" value="Genomic_DNA"/>
</dbReference>
<gene>
    <name evidence="2" type="ORF">FHW37_103771</name>
</gene>
<evidence type="ECO:0000256" key="1">
    <source>
        <dbReference type="SAM" id="Phobius"/>
    </source>
</evidence>
<comment type="caution">
    <text evidence="2">The sequence shown here is derived from an EMBL/GenBank/DDBJ whole genome shotgun (WGS) entry which is preliminary data.</text>
</comment>
<accession>A0A561QX00</accession>
<dbReference type="Proteomes" id="UP000320653">
    <property type="component" value="Unassembled WGS sequence"/>
</dbReference>
<sequence length="143" mass="15718">MSQAILQAQQNLALQAISRYDPQAQQVNIYAIVPEFGGGVMMLAEFTNKSSNGQRHEYFVHVKDGTAWVYSDYAMAMRVGSKQADVIAKIVSADFVTAIVTVMLVGSFIFLALDEARAQTEATKMLATALTTVLGFWFGRQTK</sequence>
<evidence type="ECO:0000313" key="3">
    <source>
        <dbReference type="Proteomes" id="UP000320653"/>
    </source>
</evidence>
<keyword evidence="1" id="KW-0472">Membrane</keyword>
<keyword evidence="1" id="KW-1133">Transmembrane helix</keyword>
<organism evidence="2 3">
    <name type="scientific">Neorhizobium alkalisoli</name>
    <dbReference type="NCBI Taxonomy" id="528178"/>
    <lineage>
        <taxon>Bacteria</taxon>
        <taxon>Pseudomonadati</taxon>
        <taxon>Pseudomonadota</taxon>
        <taxon>Alphaproteobacteria</taxon>
        <taxon>Hyphomicrobiales</taxon>
        <taxon>Rhizobiaceae</taxon>
        <taxon>Rhizobium/Agrobacterium group</taxon>
        <taxon>Neorhizobium</taxon>
    </lineage>
</organism>
<reference evidence="2 3" key="1">
    <citation type="submission" date="2019-06" db="EMBL/GenBank/DDBJ databases">
        <title>Sorghum-associated microbial communities from plants grown in Nebraska, USA.</title>
        <authorList>
            <person name="Schachtman D."/>
        </authorList>
    </citation>
    <scope>NUCLEOTIDE SEQUENCE [LARGE SCALE GENOMIC DNA]</scope>
    <source>
        <strain evidence="2 3">1225</strain>
    </source>
</reference>
<keyword evidence="3" id="KW-1185">Reference proteome</keyword>
<dbReference type="AlphaFoldDB" id="A0A561QX00"/>
<dbReference type="OrthoDB" id="8456453at2"/>
<feature type="transmembrane region" description="Helical" evidence="1">
    <location>
        <begin position="122"/>
        <end position="139"/>
    </location>
</feature>
<feature type="transmembrane region" description="Helical" evidence="1">
    <location>
        <begin position="86"/>
        <end position="110"/>
    </location>
</feature>